<proteinExistence type="predicted"/>
<gene>
    <name evidence="2" type="ORF">P154DRAFT_572989</name>
</gene>
<dbReference type="EMBL" id="ML977572">
    <property type="protein sequence ID" value="KAF2003389.1"/>
    <property type="molecule type" value="Genomic_DNA"/>
</dbReference>
<organism evidence="2 3">
    <name type="scientific">Amniculicola lignicola CBS 123094</name>
    <dbReference type="NCBI Taxonomy" id="1392246"/>
    <lineage>
        <taxon>Eukaryota</taxon>
        <taxon>Fungi</taxon>
        <taxon>Dikarya</taxon>
        <taxon>Ascomycota</taxon>
        <taxon>Pezizomycotina</taxon>
        <taxon>Dothideomycetes</taxon>
        <taxon>Pleosporomycetidae</taxon>
        <taxon>Pleosporales</taxon>
        <taxon>Amniculicolaceae</taxon>
        <taxon>Amniculicola</taxon>
    </lineage>
</organism>
<name>A0A6A5WRI5_9PLEO</name>
<feature type="compositionally biased region" description="Polar residues" evidence="1">
    <location>
        <begin position="155"/>
        <end position="165"/>
    </location>
</feature>
<reference evidence="2" key="1">
    <citation type="journal article" date="2020" name="Stud. Mycol.">
        <title>101 Dothideomycetes genomes: a test case for predicting lifestyles and emergence of pathogens.</title>
        <authorList>
            <person name="Haridas S."/>
            <person name="Albert R."/>
            <person name="Binder M."/>
            <person name="Bloem J."/>
            <person name="Labutti K."/>
            <person name="Salamov A."/>
            <person name="Andreopoulos B."/>
            <person name="Baker S."/>
            <person name="Barry K."/>
            <person name="Bills G."/>
            <person name="Bluhm B."/>
            <person name="Cannon C."/>
            <person name="Castanera R."/>
            <person name="Culley D."/>
            <person name="Daum C."/>
            <person name="Ezra D."/>
            <person name="Gonzalez J."/>
            <person name="Henrissat B."/>
            <person name="Kuo A."/>
            <person name="Liang C."/>
            <person name="Lipzen A."/>
            <person name="Lutzoni F."/>
            <person name="Magnuson J."/>
            <person name="Mondo S."/>
            <person name="Nolan M."/>
            <person name="Ohm R."/>
            <person name="Pangilinan J."/>
            <person name="Park H.-J."/>
            <person name="Ramirez L."/>
            <person name="Alfaro M."/>
            <person name="Sun H."/>
            <person name="Tritt A."/>
            <person name="Yoshinaga Y."/>
            <person name="Zwiers L.-H."/>
            <person name="Turgeon B."/>
            <person name="Goodwin S."/>
            <person name="Spatafora J."/>
            <person name="Crous P."/>
            <person name="Grigoriev I."/>
        </authorList>
    </citation>
    <scope>NUCLEOTIDE SEQUENCE</scope>
    <source>
        <strain evidence="2">CBS 123094</strain>
    </source>
</reference>
<evidence type="ECO:0000313" key="2">
    <source>
        <dbReference type="EMBL" id="KAF2003389.1"/>
    </source>
</evidence>
<keyword evidence="3" id="KW-1185">Reference proteome</keyword>
<dbReference type="Proteomes" id="UP000799779">
    <property type="component" value="Unassembled WGS sequence"/>
</dbReference>
<feature type="region of interest" description="Disordered" evidence="1">
    <location>
        <begin position="141"/>
        <end position="165"/>
    </location>
</feature>
<dbReference type="AlphaFoldDB" id="A0A6A5WRI5"/>
<protein>
    <submittedName>
        <fullName evidence="2">Uncharacterized protein</fullName>
    </submittedName>
</protein>
<evidence type="ECO:0000256" key="1">
    <source>
        <dbReference type="SAM" id="MobiDB-lite"/>
    </source>
</evidence>
<accession>A0A6A5WRI5</accession>
<sequence length="165" mass="17185">MASLEALALGTLSSAGGWRVLSISTLGVFAPAPTAVILTNHDHPDAVECLSILRGNVEDGLEVGKAVCRLLHVAWLRIVLVQTPSPTGVAAGCDGGTAFWNDDSAASHLVPLRASQRFLSRGGVMVLLARSLRPSVWPAETEKFPNIPHGGRSASGLSTPSRSQG</sequence>
<evidence type="ECO:0000313" key="3">
    <source>
        <dbReference type="Proteomes" id="UP000799779"/>
    </source>
</evidence>